<dbReference type="Pfam" id="PF09339">
    <property type="entry name" value="HTH_IclR"/>
    <property type="match status" value="1"/>
</dbReference>
<proteinExistence type="inferred from homology"/>
<reference evidence="3 4" key="1">
    <citation type="submission" date="2016-10" db="EMBL/GenBank/DDBJ databases">
        <authorList>
            <person name="de Groot N.N."/>
        </authorList>
    </citation>
    <scope>NUCLEOTIDE SEQUENCE [LARGE SCALE GENOMIC DNA]</scope>
    <source>
        <strain evidence="3 4">DSM 43357</strain>
    </source>
</reference>
<dbReference type="InterPro" id="IPR005471">
    <property type="entry name" value="Tscrpt_reg_IclR_N"/>
</dbReference>
<name>A0A1H7YIW7_9ACTN</name>
<dbReference type="InterPro" id="IPR043129">
    <property type="entry name" value="ATPase_NBD"/>
</dbReference>
<sequence>MRESHQAGPQRALWALNARAVLHVVEQQGPLGRPEIVRATGLSKTTVTQTLHSLIAHGVVAEAGVDTGRRGPAATLFTIRPGCATALGVDAGRHRVTAELTDMRGEPLARAAVRLGAGEGLAETVVRAARACAGQAGVALGDVGQAVVGVRAIVGGDNRTVRLPASSLPEGSVGETGLELVHALEAALPMPVRLENDVNLAAVAELHEGAGRDVDEFVLLGHGDGLGAGLVIGGRLHRGFAGGAGEVGHLPGPDTRRGEPVMAGAEFLGLAAAAGLPASPGEVFALARAGDGRAREVLERVADRLALVIASIAMVLEPELVVLGGPFSDEALAEPLRSVLRRDAAPLAISLSVSGVTGDPVLRGALWEARLRARDAVFAAAVAAGPPDKP</sequence>
<evidence type="ECO:0000313" key="3">
    <source>
        <dbReference type="EMBL" id="SEM45258.1"/>
    </source>
</evidence>
<keyword evidence="4" id="KW-1185">Reference proteome</keyword>
<evidence type="ECO:0000259" key="2">
    <source>
        <dbReference type="Pfam" id="PF09339"/>
    </source>
</evidence>
<dbReference type="GO" id="GO:0003677">
    <property type="term" value="F:DNA binding"/>
    <property type="evidence" value="ECO:0007669"/>
    <property type="project" value="InterPro"/>
</dbReference>
<dbReference type="SUPFAM" id="SSF53067">
    <property type="entry name" value="Actin-like ATPase domain"/>
    <property type="match status" value="1"/>
</dbReference>
<keyword evidence="3" id="KW-0418">Kinase</keyword>
<accession>A0A1H7YIW7</accession>
<dbReference type="InterPro" id="IPR036390">
    <property type="entry name" value="WH_DNA-bd_sf"/>
</dbReference>
<evidence type="ECO:0000256" key="1">
    <source>
        <dbReference type="ARBA" id="ARBA00006479"/>
    </source>
</evidence>
<dbReference type="AlphaFoldDB" id="A0A1H7YIW7"/>
<organism evidence="3 4">
    <name type="scientific">Nonomuraea pusilla</name>
    <dbReference type="NCBI Taxonomy" id="46177"/>
    <lineage>
        <taxon>Bacteria</taxon>
        <taxon>Bacillati</taxon>
        <taxon>Actinomycetota</taxon>
        <taxon>Actinomycetes</taxon>
        <taxon>Streptosporangiales</taxon>
        <taxon>Streptosporangiaceae</taxon>
        <taxon>Nonomuraea</taxon>
    </lineage>
</organism>
<feature type="domain" description="HTH iclR-type" evidence="2">
    <location>
        <begin position="24"/>
        <end position="61"/>
    </location>
</feature>
<dbReference type="PANTHER" id="PTHR18964:SF149">
    <property type="entry name" value="BIFUNCTIONAL UDP-N-ACETYLGLUCOSAMINE 2-EPIMERASE_N-ACETYLMANNOSAMINE KINASE"/>
    <property type="match status" value="1"/>
</dbReference>
<dbReference type="RefSeq" id="WP_177227518.1">
    <property type="nucleotide sequence ID" value="NZ_FOBF01000013.1"/>
</dbReference>
<protein>
    <submittedName>
        <fullName evidence="3">Sugar kinase of the NBD/HSP70 family, may contain an N-terminal HTH domain</fullName>
    </submittedName>
</protein>
<dbReference type="Pfam" id="PF00480">
    <property type="entry name" value="ROK"/>
    <property type="match status" value="1"/>
</dbReference>
<dbReference type="GO" id="GO:0016301">
    <property type="term" value="F:kinase activity"/>
    <property type="evidence" value="ECO:0007669"/>
    <property type="project" value="UniProtKB-KW"/>
</dbReference>
<comment type="similarity">
    <text evidence="1">Belongs to the ROK (NagC/XylR) family.</text>
</comment>
<dbReference type="SUPFAM" id="SSF46785">
    <property type="entry name" value="Winged helix' DNA-binding domain"/>
    <property type="match status" value="1"/>
</dbReference>
<dbReference type="EMBL" id="FOBF01000013">
    <property type="protein sequence ID" value="SEM45258.1"/>
    <property type="molecule type" value="Genomic_DNA"/>
</dbReference>
<gene>
    <name evidence="3" type="ORF">SAMN05660976_05210</name>
</gene>
<dbReference type="InterPro" id="IPR036388">
    <property type="entry name" value="WH-like_DNA-bd_sf"/>
</dbReference>
<dbReference type="Proteomes" id="UP000198953">
    <property type="component" value="Unassembled WGS sequence"/>
</dbReference>
<evidence type="ECO:0000313" key="4">
    <source>
        <dbReference type="Proteomes" id="UP000198953"/>
    </source>
</evidence>
<dbReference type="PANTHER" id="PTHR18964">
    <property type="entry name" value="ROK (REPRESSOR, ORF, KINASE) FAMILY"/>
    <property type="match status" value="1"/>
</dbReference>
<dbReference type="GO" id="GO:0006355">
    <property type="term" value="P:regulation of DNA-templated transcription"/>
    <property type="evidence" value="ECO:0007669"/>
    <property type="project" value="InterPro"/>
</dbReference>
<dbReference type="Gene3D" id="3.30.420.40">
    <property type="match status" value="2"/>
</dbReference>
<dbReference type="STRING" id="46177.SAMN05660976_05210"/>
<keyword evidence="3" id="KW-0808">Transferase</keyword>
<dbReference type="Gene3D" id="1.10.10.10">
    <property type="entry name" value="Winged helix-like DNA-binding domain superfamily/Winged helix DNA-binding domain"/>
    <property type="match status" value="1"/>
</dbReference>
<dbReference type="InterPro" id="IPR000600">
    <property type="entry name" value="ROK"/>
</dbReference>